<dbReference type="SUPFAM" id="SSF53335">
    <property type="entry name" value="S-adenosyl-L-methionine-dependent methyltransferases"/>
    <property type="match status" value="1"/>
</dbReference>
<proteinExistence type="predicted"/>
<keyword evidence="2" id="KW-0489">Methyltransferase</keyword>
<gene>
    <name evidence="2" type="ORF">GTZ99_00035</name>
</gene>
<dbReference type="EMBL" id="JAAAPO010000001">
    <property type="protein sequence ID" value="NBC34941.1"/>
    <property type="molecule type" value="Genomic_DNA"/>
</dbReference>
<evidence type="ECO:0000256" key="1">
    <source>
        <dbReference type="SAM" id="MobiDB-lite"/>
    </source>
</evidence>
<organism evidence="2 3">
    <name type="scientific">Novosphingobium ovatum</name>
    <dbReference type="NCBI Taxonomy" id="1908523"/>
    <lineage>
        <taxon>Bacteria</taxon>
        <taxon>Pseudomonadati</taxon>
        <taxon>Pseudomonadota</taxon>
        <taxon>Alphaproteobacteria</taxon>
        <taxon>Sphingomonadales</taxon>
        <taxon>Sphingomonadaceae</taxon>
        <taxon>Novosphingobium</taxon>
    </lineage>
</organism>
<dbReference type="InterPro" id="IPR029063">
    <property type="entry name" value="SAM-dependent_MTases_sf"/>
</dbReference>
<name>A0ABW9X8U4_9SPHN</name>
<protein>
    <submittedName>
        <fullName evidence="2">Methyltransferase domain-containing protein</fullName>
    </submittedName>
</protein>
<dbReference type="PANTHER" id="PTHR43861">
    <property type="entry name" value="TRANS-ACONITATE 2-METHYLTRANSFERASE-RELATED"/>
    <property type="match status" value="1"/>
</dbReference>
<keyword evidence="2" id="KW-0808">Transferase</keyword>
<dbReference type="Gene3D" id="3.40.50.150">
    <property type="entry name" value="Vaccinia Virus protein VP39"/>
    <property type="match status" value="1"/>
</dbReference>
<keyword evidence="3" id="KW-1185">Reference proteome</keyword>
<comment type="caution">
    <text evidence="2">The sequence shown here is derived from an EMBL/GenBank/DDBJ whole genome shotgun (WGS) entry which is preliminary data.</text>
</comment>
<dbReference type="Pfam" id="PF13489">
    <property type="entry name" value="Methyltransf_23"/>
    <property type="match status" value="1"/>
</dbReference>
<dbReference type="RefSeq" id="WP_161716252.1">
    <property type="nucleotide sequence ID" value="NZ_JAAAPO010000001.1"/>
</dbReference>
<dbReference type="Proteomes" id="UP000753724">
    <property type="component" value="Unassembled WGS sequence"/>
</dbReference>
<feature type="region of interest" description="Disordered" evidence="1">
    <location>
        <begin position="1"/>
        <end position="26"/>
    </location>
</feature>
<accession>A0ABW9X8U4</accession>
<dbReference type="GO" id="GO:0032259">
    <property type="term" value="P:methylation"/>
    <property type="evidence" value="ECO:0007669"/>
    <property type="project" value="UniProtKB-KW"/>
</dbReference>
<reference evidence="3" key="1">
    <citation type="submission" date="2020-01" db="EMBL/GenBank/DDBJ databases">
        <title>Sphingomonas sp. strain CSW-10.</title>
        <authorList>
            <person name="Chen W.-M."/>
        </authorList>
    </citation>
    <scope>NUCLEOTIDE SEQUENCE [LARGE SCALE GENOMIC DNA]</scope>
    <source>
        <strain evidence="3">FSY-8</strain>
    </source>
</reference>
<evidence type="ECO:0000313" key="2">
    <source>
        <dbReference type="EMBL" id="NBC34941.1"/>
    </source>
</evidence>
<dbReference type="GO" id="GO:0008168">
    <property type="term" value="F:methyltransferase activity"/>
    <property type="evidence" value="ECO:0007669"/>
    <property type="project" value="UniProtKB-KW"/>
</dbReference>
<evidence type="ECO:0000313" key="3">
    <source>
        <dbReference type="Proteomes" id="UP000753724"/>
    </source>
</evidence>
<sequence>MQTDTNGAPSPFSGGEQAVRRGSWPRHDPLAALGGAKCLACGAPAWRGGYPHDTRFDGAGYRFFACAGCGAHFINPVPDAATLARMYAPDAYHQAFYADDGRANHDTMITHLRAHLTDGARVLDYGCGNGDFLRAALAAGFLAQGAEFGASAADAAAERSGASVFDLMRGDWRDADEWDAIHLGDVIEHMTDPLPTLAGIVARLRPGGVLAAQGPLELNGSLIGMCVRAWARAKAARGQQGSFIPWHVLYFDARAQRALFDRLGLHPIAWQVHEDGWPYSHHGGARGMIARMGVALARLPGLRGRWGNRFVALYRKPAAG</sequence>